<dbReference type="PANTHER" id="PTHR33909:SF1">
    <property type="entry name" value="SEC TRANSLOCON ACCESSORY COMPLEX SUBUNIT YAJC"/>
    <property type="match status" value="1"/>
</dbReference>
<dbReference type="RefSeq" id="WP_331255505.1">
    <property type="nucleotide sequence ID" value="NZ_CP133270.1"/>
</dbReference>
<keyword evidence="10 14" id="KW-1133">Transmembrane helix</keyword>
<evidence type="ECO:0000313" key="16">
    <source>
        <dbReference type="Proteomes" id="UP001330434"/>
    </source>
</evidence>
<dbReference type="InterPro" id="IPR003849">
    <property type="entry name" value="Preprotein_translocase_YajC"/>
</dbReference>
<comment type="subcellular location">
    <subcellularLocation>
        <location evidence="2">Cell membrane</location>
        <topology evidence="2">Single-pass membrane protein</topology>
    </subcellularLocation>
</comment>
<evidence type="ECO:0000256" key="2">
    <source>
        <dbReference type="ARBA" id="ARBA00004162"/>
    </source>
</evidence>
<evidence type="ECO:0000256" key="13">
    <source>
        <dbReference type="SAM" id="MobiDB-lite"/>
    </source>
</evidence>
<protein>
    <recommendedName>
        <fullName evidence="5">Sec translocon accessory complex subunit YajC</fullName>
    </recommendedName>
</protein>
<keyword evidence="8 14" id="KW-0812">Transmembrane</keyword>
<evidence type="ECO:0000256" key="7">
    <source>
        <dbReference type="ARBA" id="ARBA00022475"/>
    </source>
</evidence>
<organism evidence="15 16">
    <name type="scientific">Candidatus Bealeia paramacronuclearis</name>
    <dbReference type="NCBI Taxonomy" id="1921001"/>
    <lineage>
        <taxon>Bacteria</taxon>
        <taxon>Pseudomonadati</taxon>
        <taxon>Pseudomonadota</taxon>
        <taxon>Alphaproteobacteria</taxon>
        <taxon>Holosporales</taxon>
        <taxon>Holosporaceae</taxon>
        <taxon>Candidatus Bealeia</taxon>
    </lineage>
</organism>
<evidence type="ECO:0000256" key="12">
    <source>
        <dbReference type="ARBA" id="ARBA00023136"/>
    </source>
</evidence>
<comment type="function">
    <text evidence="1">The SecYEG-SecDF-YajC-YidC holo-translocon (HTL) protein secretase/insertase is a supercomplex required for protein secretion, insertion of proteins into membranes, and assembly of membrane protein complexes. While the SecYEG complex is essential for assembly of a number of proteins and complexes, the SecDF-YajC-YidC subcomplex facilitates these functions.</text>
</comment>
<proteinExistence type="inferred from homology"/>
<evidence type="ECO:0000256" key="11">
    <source>
        <dbReference type="ARBA" id="ARBA00023010"/>
    </source>
</evidence>
<gene>
    <name evidence="15" type="ORF">Bealeia1_00841</name>
</gene>
<reference evidence="15 16" key="1">
    <citation type="journal article" date="2024" name="Environ. Microbiol.">
        <title>Novel evolutionary insights on the interactions of the Holosporales (Alphaproteobacteria) with eukaryotic hosts from comparative genomics.</title>
        <authorList>
            <person name="Giovannini M."/>
            <person name="Petroni G."/>
            <person name="Castelli M."/>
        </authorList>
    </citation>
    <scope>NUCLEOTIDE SEQUENCE [LARGE SCALE GENOMIC DNA]</scope>
    <source>
        <strain evidence="15 16">US_Bl 15I1</strain>
    </source>
</reference>
<feature type="region of interest" description="Disordered" evidence="13">
    <location>
        <begin position="108"/>
        <end position="149"/>
    </location>
</feature>
<evidence type="ECO:0000256" key="10">
    <source>
        <dbReference type="ARBA" id="ARBA00022989"/>
    </source>
</evidence>
<keyword evidence="7" id="KW-1003">Cell membrane</keyword>
<evidence type="ECO:0000256" key="14">
    <source>
        <dbReference type="SAM" id="Phobius"/>
    </source>
</evidence>
<keyword evidence="16" id="KW-1185">Reference proteome</keyword>
<dbReference type="SMART" id="SM01323">
    <property type="entry name" value="YajC"/>
    <property type="match status" value="1"/>
</dbReference>
<keyword evidence="12 14" id="KW-0472">Membrane</keyword>
<evidence type="ECO:0000256" key="5">
    <source>
        <dbReference type="ARBA" id="ARBA00014962"/>
    </source>
</evidence>
<evidence type="ECO:0000313" key="15">
    <source>
        <dbReference type="EMBL" id="WVX66659.1"/>
    </source>
</evidence>
<evidence type="ECO:0000256" key="3">
    <source>
        <dbReference type="ARBA" id="ARBA00006742"/>
    </source>
</evidence>
<accession>A0ABZ2C715</accession>
<evidence type="ECO:0000256" key="6">
    <source>
        <dbReference type="ARBA" id="ARBA00022448"/>
    </source>
</evidence>
<name>A0ABZ2C715_9PROT</name>
<feature type="compositionally biased region" description="Basic residues" evidence="13">
    <location>
        <begin position="132"/>
        <end position="149"/>
    </location>
</feature>
<evidence type="ECO:0000256" key="1">
    <source>
        <dbReference type="ARBA" id="ARBA00002061"/>
    </source>
</evidence>
<evidence type="ECO:0000256" key="4">
    <source>
        <dbReference type="ARBA" id="ARBA00011718"/>
    </source>
</evidence>
<sequence>MSLSFISDAMAQGAPGAAGGFDFMSLLPLVAIFVVFYFFLIRPQQKKVQQQKDMIGSLRRGDRVITTGGIFGVITKVVSDHELEIEIADGVKVKVARAMVADCVSKGQPLVEKSASSEDKPSVVERATKAATKPKAKPAAKAKAPANKK</sequence>
<evidence type="ECO:0000256" key="9">
    <source>
        <dbReference type="ARBA" id="ARBA00022927"/>
    </source>
</evidence>
<feature type="compositionally biased region" description="Basic and acidic residues" evidence="13">
    <location>
        <begin position="115"/>
        <end position="128"/>
    </location>
</feature>
<keyword evidence="6" id="KW-0813">Transport</keyword>
<comment type="similarity">
    <text evidence="3">Belongs to the YajC family.</text>
</comment>
<keyword evidence="11" id="KW-0811">Translocation</keyword>
<dbReference type="EMBL" id="CP133270">
    <property type="protein sequence ID" value="WVX66659.1"/>
    <property type="molecule type" value="Genomic_DNA"/>
</dbReference>
<dbReference type="PRINTS" id="PR01853">
    <property type="entry name" value="YAJCTRNLCASE"/>
</dbReference>
<comment type="subunit">
    <text evidence="4">Part of the SecDF-YidC-YajC translocase complex. The SecDF-YidC-YajC translocase forms a supercomplex with SecYEG, called the holo-translocon (HTL).</text>
</comment>
<keyword evidence="9" id="KW-0653">Protein transport</keyword>
<dbReference type="Pfam" id="PF02699">
    <property type="entry name" value="YajC"/>
    <property type="match status" value="1"/>
</dbReference>
<evidence type="ECO:0000256" key="8">
    <source>
        <dbReference type="ARBA" id="ARBA00022692"/>
    </source>
</evidence>
<feature type="transmembrane region" description="Helical" evidence="14">
    <location>
        <begin position="20"/>
        <end position="40"/>
    </location>
</feature>
<dbReference type="Proteomes" id="UP001330434">
    <property type="component" value="Chromosome"/>
</dbReference>
<dbReference type="NCBIfam" id="TIGR00739">
    <property type="entry name" value="yajC"/>
    <property type="match status" value="1"/>
</dbReference>
<dbReference type="PANTHER" id="PTHR33909">
    <property type="entry name" value="SEC TRANSLOCON ACCESSORY COMPLEX SUBUNIT YAJC"/>
    <property type="match status" value="1"/>
</dbReference>